<dbReference type="SMART" id="SM00387">
    <property type="entry name" value="HATPase_c"/>
    <property type="match status" value="1"/>
</dbReference>
<dbReference type="RefSeq" id="WP_194213924.1">
    <property type="nucleotide sequence ID" value="NZ_CP061205.1"/>
</dbReference>
<dbReference type="InterPro" id="IPR003594">
    <property type="entry name" value="HATPase_dom"/>
</dbReference>
<keyword evidence="6" id="KW-0902">Two-component regulatory system</keyword>
<evidence type="ECO:0000259" key="8">
    <source>
        <dbReference type="PROSITE" id="PS50109"/>
    </source>
</evidence>
<dbReference type="Pfam" id="PF02518">
    <property type="entry name" value="HATPase_c"/>
    <property type="match status" value="1"/>
</dbReference>
<evidence type="ECO:0000256" key="4">
    <source>
        <dbReference type="ARBA" id="ARBA00022679"/>
    </source>
</evidence>
<accession>A0ABV7D652</accession>
<dbReference type="SUPFAM" id="SSF55874">
    <property type="entry name" value="ATPase domain of HSP90 chaperone/DNA topoisomerase II/histidine kinase"/>
    <property type="match status" value="1"/>
</dbReference>
<comment type="caution">
    <text evidence="9">The sequence shown here is derived from an EMBL/GenBank/DDBJ whole genome shotgun (WGS) entry which is preliminary data.</text>
</comment>
<dbReference type="CDD" id="cd16922">
    <property type="entry name" value="HATPase_EvgS-ArcB-TorS-like"/>
    <property type="match status" value="1"/>
</dbReference>
<keyword evidence="4" id="KW-0808">Transferase</keyword>
<dbReference type="Pfam" id="PF00512">
    <property type="entry name" value="HisKA"/>
    <property type="match status" value="1"/>
</dbReference>
<dbReference type="EMBL" id="JBHRSL010000010">
    <property type="protein sequence ID" value="MFC3052411.1"/>
    <property type="molecule type" value="Genomic_DNA"/>
</dbReference>
<feature type="domain" description="Histidine kinase" evidence="8">
    <location>
        <begin position="210"/>
        <end position="432"/>
    </location>
</feature>
<keyword evidence="3" id="KW-0597">Phosphoprotein</keyword>
<dbReference type="GO" id="GO:0016301">
    <property type="term" value="F:kinase activity"/>
    <property type="evidence" value="ECO:0007669"/>
    <property type="project" value="UniProtKB-KW"/>
</dbReference>
<evidence type="ECO:0000256" key="6">
    <source>
        <dbReference type="ARBA" id="ARBA00023012"/>
    </source>
</evidence>
<evidence type="ECO:0000256" key="1">
    <source>
        <dbReference type="ARBA" id="ARBA00000085"/>
    </source>
</evidence>
<dbReference type="PRINTS" id="PR00344">
    <property type="entry name" value="BCTRLSENSOR"/>
</dbReference>
<evidence type="ECO:0000313" key="10">
    <source>
        <dbReference type="Proteomes" id="UP001595444"/>
    </source>
</evidence>
<sequence length="444" mass="49708">MPETEKYTEELLEALSILKRENEKLTQQIAQSEQLMLGLETLLSIEDDQNPFDSVFKSLRHVFSFDQAMVLVATHGGTLICTIADPSTLVGTEFQNGPFFKKIMAGKVSSVFSHAGLKEWIEAPNLTLSLEKPALYMPLKEQNSYGILVLLRDTGAELFNWQDIATAERYALLASHAFSISSSRRALYESRAKVMATEESNKAKNLFLANMSHELRTPLNAIIGFSDLVRLETMGPIGTPVYKEYITDIHTSGNHLLELVNNMLLVNKIDSDQHRANMKTVDLVQEIQAVMRILKIDEQRHQVTAEIIKPKRAITVWVDQLFLHQILLNLISNALKFSDPGTDVIISMHEETQRKRCTLVITDTGCGIPASTLNKLGEPFVQAETSYVRSYQGTGLGLAITFRLIRTMGAEIKVESTLGKGTSIYLHLPTELPAIFDTDNHDFI</sequence>
<comment type="catalytic activity">
    <reaction evidence="1">
        <text>ATP + protein L-histidine = ADP + protein N-phospho-L-histidine.</text>
        <dbReference type="EC" id="2.7.13.3"/>
    </reaction>
</comment>
<keyword evidence="7" id="KW-0175">Coiled coil</keyword>
<dbReference type="InterPro" id="IPR003661">
    <property type="entry name" value="HisK_dim/P_dom"/>
</dbReference>
<keyword evidence="10" id="KW-1185">Reference proteome</keyword>
<dbReference type="InterPro" id="IPR050736">
    <property type="entry name" value="Sensor_HK_Regulatory"/>
</dbReference>
<evidence type="ECO:0000313" key="9">
    <source>
        <dbReference type="EMBL" id="MFC3052411.1"/>
    </source>
</evidence>
<gene>
    <name evidence="9" type="ORF">ACFOKA_10915</name>
</gene>
<dbReference type="InterPro" id="IPR036097">
    <property type="entry name" value="HisK_dim/P_sf"/>
</dbReference>
<evidence type="ECO:0000256" key="2">
    <source>
        <dbReference type="ARBA" id="ARBA00012438"/>
    </source>
</evidence>
<feature type="coiled-coil region" evidence="7">
    <location>
        <begin position="8"/>
        <end position="42"/>
    </location>
</feature>
<dbReference type="PANTHER" id="PTHR43711">
    <property type="entry name" value="TWO-COMPONENT HISTIDINE KINASE"/>
    <property type="match status" value="1"/>
</dbReference>
<dbReference type="PROSITE" id="PS50109">
    <property type="entry name" value="HIS_KIN"/>
    <property type="match status" value="1"/>
</dbReference>
<keyword evidence="5 9" id="KW-0418">Kinase</keyword>
<dbReference type="Proteomes" id="UP001595444">
    <property type="component" value="Unassembled WGS sequence"/>
</dbReference>
<dbReference type="SMART" id="SM00388">
    <property type="entry name" value="HisKA"/>
    <property type="match status" value="1"/>
</dbReference>
<protein>
    <recommendedName>
        <fullName evidence="2">histidine kinase</fullName>
        <ecNumber evidence="2">2.7.13.3</ecNumber>
    </recommendedName>
</protein>
<dbReference type="SUPFAM" id="SSF47384">
    <property type="entry name" value="Homodimeric domain of signal transducing histidine kinase"/>
    <property type="match status" value="1"/>
</dbReference>
<name>A0ABV7D652_9PROT</name>
<proteinExistence type="predicted"/>
<dbReference type="CDD" id="cd00082">
    <property type="entry name" value="HisKA"/>
    <property type="match status" value="1"/>
</dbReference>
<organism evidence="9 10">
    <name type="scientific">Kordiimonas pumila</name>
    <dbReference type="NCBI Taxonomy" id="2161677"/>
    <lineage>
        <taxon>Bacteria</taxon>
        <taxon>Pseudomonadati</taxon>
        <taxon>Pseudomonadota</taxon>
        <taxon>Alphaproteobacteria</taxon>
        <taxon>Kordiimonadales</taxon>
        <taxon>Kordiimonadaceae</taxon>
        <taxon>Kordiimonas</taxon>
    </lineage>
</organism>
<evidence type="ECO:0000256" key="7">
    <source>
        <dbReference type="SAM" id="Coils"/>
    </source>
</evidence>
<evidence type="ECO:0000256" key="3">
    <source>
        <dbReference type="ARBA" id="ARBA00022553"/>
    </source>
</evidence>
<dbReference type="Gene3D" id="3.30.565.10">
    <property type="entry name" value="Histidine kinase-like ATPase, C-terminal domain"/>
    <property type="match status" value="1"/>
</dbReference>
<dbReference type="InterPro" id="IPR005467">
    <property type="entry name" value="His_kinase_dom"/>
</dbReference>
<dbReference type="InterPro" id="IPR004358">
    <property type="entry name" value="Sig_transdc_His_kin-like_C"/>
</dbReference>
<dbReference type="Gene3D" id="1.10.287.130">
    <property type="match status" value="1"/>
</dbReference>
<dbReference type="InterPro" id="IPR036890">
    <property type="entry name" value="HATPase_C_sf"/>
</dbReference>
<dbReference type="EC" id="2.7.13.3" evidence="2"/>
<reference evidence="10" key="1">
    <citation type="journal article" date="2019" name="Int. J. Syst. Evol. Microbiol.">
        <title>The Global Catalogue of Microorganisms (GCM) 10K type strain sequencing project: providing services to taxonomists for standard genome sequencing and annotation.</title>
        <authorList>
            <consortium name="The Broad Institute Genomics Platform"/>
            <consortium name="The Broad Institute Genome Sequencing Center for Infectious Disease"/>
            <person name="Wu L."/>
            <person name="Ma J."/>
        </authorList>
    </citation>
    <scope>NUCLEOTIDE SEQUENCE [LARGE SCALE GENOMIC DNA]</scope>
    <source>
        <strain evidence="10">KCTC 62164</strain>
    </source>
</reference>
<dbReference type="PANTHER" id="PTHR43711:SF26">
    <property type="entry name" value="SENSOR HISTIDINE KINASE RCSC"/>
    <property type="match status" value="1"/>
</dbReference>
<evidence type="ECO:0000256" key="5">
    <source>
        <dbReference type="ARBA" id="ARBA00022777"/>
    </source>
</evidence>